<feature type="region of interest" description="Disordered" evidence="2">
    <location>
        <begin position="1017"/>
        <end position="1066"/>
    </location>
</feature>
<protein>
    <submittedName>
        <fullName evidence="5">Uncharacterized protein</fullName>
    </submittedName>
</protein>
<feature type="region of interest" description="Disordered" evidence="2">
    <location>
        <begin position="680"/>
        <end position="707"/>
    </location>
</feature>
<feature type="compositionally biased region" description="Polar residues" evidence="2">
    <location>
        <begin position="1264"/>
        <end position="1273"/>
    </location>
</feature>
<evidence type="ECO:0000256" key="1">
    <source>
        <dbReference type="SAM" id="Coils"/>
    </source>
</evidence>
<accession>A0A0G4FVE9</accession>
<feature type="compositionally biased region" description="Basic residues" evidence="2">
    <location>
        <begin position="1308"/>
        <end position="1319"/>
    </location>
</feature>
<gene>
    <name evidence="5" type="ORF">Cvel_18982</name>
</gene>
<keyword evidence="1" id="KW-0175">Coiled coil</keyword>
<sequence length="1345" mass="147102">MTGATQRSILIACLAVLAYPVGSFLSEEDFQVDITTTTTLTTEEMESKIPFWQKWSAVVATALVVYGAGQLLSMSMTWAFTREHLLLLRGPFDKLAVAGLVGALDVIMTTLNLMPLDRGGSVAFLLGGVLSGGGDDGHEYDASRAGAAPVTRQEEEAAEVFAIQTPEATLPALVLFTSRVPFQQVSMKLVGKVNPMLVFPSVNKKVDVRDEVTVIKLIYSSSVSPFLNDSWELPKTRLFPMKSLYGTENPTTVELLFPFWRNGPFFLMSCLQMMLLTLTALEAAIIRELFYNDELFGLETTYESLALIPLTLIPLMASTLIFVPQSLTLLSLLTSIDTMGEDRQEEIEATLDEYLASQHTTSRKLFRWMKVKSALELLAKRTAKHGELSLALPDALRLMSSRLRKDLTTAVLALEGGKKRLRGAAVEPTSADRRDSRYKEDEDAMQSLRDGDETTRSMPTEREGKHRWQDKALKKAKIDGLKFRTILHALGFEVEMRATVCMEVSRFCKLDESTLNFKETAALVVTLHEATTTCDIDSICEWLEEKFPGLDPHTISLRDLCYRARAALDLPCNPHDILDMLQLLGILKPINFTRLWARSMTKAEAGGGGSDDDGLSRRGSLISRRDSQMSGGGGGRGRAGSNGSHQGSGDGQGGASPGSRRGKTLSKNLLKDLERKHSVVGGRKYSASEHSVGGGVRSRAGSLDGSDLWGSEMGSVSGFENLGVEMQVETAAIKKWLYACASMEGDDITNVNLNDAAELAELMGLPGDLFGTEVQATSTTMLREKSVKITVGSKAAENDDGQDPLLVSPSPSQKKGTPFTGAQNRIAQVKLANGQTMDVDLDGAVDLAQQLSKKVAKLHGLKQQQAEKEAEVSTLRADVLKMKMERDKLGEQYEQRVDKIMVELDNQKKNEGVAGFLTFRRIEILRLQQGGIYFLKVKVPCFPEENGKSAVQTLETPETRERGGEASTDIYQSCTICYVRALPTNPVPELFFDLWHNADGRNRKVSSTSLTLAQCVESGRQVSDQSTTDAPQGSGGKISIDLHPKEGDAAAAAEKGGDEQDSQRNERKRIAKLSLYLHWKDFGESEPAGASKSSPSRTDRERAGVGGMSTDAGSPTPIRRGREGEEDGFSRGDAQMDSYKNFEPLEPPPVPPRQFEEEPESFGAAIPSRAAEPSEVGTFVTDAAGSSVSKKEKKKSKDKDKDKERDRGESGERDKPETIGRRKSARADEDEEEDDPANDFFFGLSRDKEKSSSGRDRDKASEQEGGTQVQDNTEAILRRLKSRGSSKANLEVPDGNTGDGESSVASSRRSKKEKKKKKDKSRDTDSRRPSGTSEAAGGAFFDLLK</sequence>
<feature type="chain" id="PRO_5005189124" evidence="4">
    <location>
        <begin position="24"/>
        <end position="1345"/>
    </location>
</feature>
<feature type="compositionally biased region" description="Basic and acidic residues" evidence="2">
    <location>
        <begin position="1055"/>
        <end position="1065"/>
    </location>
</feature>
<keyword evidence="4" id="KW-0732">Signal</keyword>
<proteinExistence type="predicted"/>
<dbReference type="EMBL" id="CDMZ01000668">
    <property type="protein sequence ID" value="CEM19172.1"/>
    <property type="molecule type" value="Genomic_DNA"/>
</dbReference>
<feature type="transmembrane region" description="Helical" evidence="3">
    <location>
        <begin position="55"/>
        <end position="74"/>
    </location>
</feature>
<keyword evidence="3" id="KW-0812">Transmembrane</keyword>
<feature type="compositionally biased region" description="Basic and acidic residues" evidence="2">
    <location>
        <begin position="449"/>
        <end position="464"/>
    </location>
</feature>
<feature type="compositionally biased region" description="Basic and acidic residues" evidence="2">
    <location>
        <begin position="430"/>
        <end position="440"/>
    </location>
</feature>
<organism evidence="5">
    <name type="scientific">Chromera velia CCMP2878</name>
    <dbReference type="NCBI Taxonomy" id="1169474"/>
    <lineage>
        <taxon>Eukaryota</taxon>
        <taxon>Sar</taxon>
        <taxon>Alveolata</taxon>
        <taxon>Colpodellida</taxon>
        <taxon>Chromeraceae</taxon>
        <taxon>Chromera</taxon>
    </lineage>
</organism>
<evidence type="ECO:0000256" key="4">
    <source>
        <dbReference type="SAM" id="SignalP"/>
    </source>
</evidence>
<feature type="region of interest" description="Disordered" evidence="2">
    <location>
        <begin position="1084"/>
        <end position="1345"/>
    </location>
</feature>
<feature type="signal peptide" evidence="4">
    <location>
        <begin position="1"/>
        <end position="23"/>
    </location>
</feature>
<feature type="compositionally biased region" description="Polar residues" evidence="2">
    <location>
        <begin position="809"/>
        <end position="820"/>
    </location>
</feature>
<feature type="region of interest" description="Disordered" evidence="2">
    <location>
        <begin position="793"/>
        <end position="820"/>
    </location>
</feature>
<dbReference type="VEuPathDB" id="CryptoDB:Cvel_18982"/>
<feature type="region of interest" description="Disordered" evidence="2">
    <location>
        <begin position="423"/>
        <end position="464"/>
    </location>
</feature>
<feature type="compositionally biased region" description="Basic and acidic residues" evidence="2">
    <location>
        <begin position="1245"/>
        <end position="1262"/>
    </location>
</feature>
<feature type="compositionally biased region" description="Acidic residues" evidence="2">
    <location>
        <begin position="1228"/>
        <end position="1237"/>
    </location>
</feature>
<feature type="coiled-coil region" evidence="1">
    <location>
        <begin position="858"/>
        <end position="910"/>
    </location>
</feature>
<feature type="compositionally biased region" description="Polar residues" evidence="2">
    <location>
        <begin position="1020"/>
        <end position="1031"/>
    </location>
</feature>
<feature type="compositionally biased region" description="Basic and acidic residues" evidence="2">
    <location>
        <begin position="1195"/>
        <end position="1220"/>
    </location>
</feature>
<keyword evidence="3" id="KW-0472">Membrane</keyword>
<feature type="region of interest" description="Disordered" evidence="2">
    <location>
        <begin position="603"/>
        <end position="663"/>
    </location>
</feature>
<feature type="compositionally biased region" description="Gly residues" evidence="2">
    <location>
        <begin position="630"/>
        <end position="656"/>
    </location>
</feature>
<name>A0A0G4FVE9_9ALVE</name>
<evidence type="ECO:0000313" key="5">
    <source>
        <dbReference type="EMBL" id="CEM19172.1"/>
    </source>
</evidence>
<evidence type="ECO:0000256" key="3">
    <source>
        <dbReference type="SAM" id="Phobius"/>
    </source>
</evidence>
<keyword evidence="3" id="KW-1133">Transmembrane helix</keyword>
<reference evidence="5" key="1">
    <citation type="submission" date="2014-11" db="EMBL/GenBank/DDBJ databases">
        <authorList>
            <person name="Otto D Thomas"/>
            <person name="Naeem Raeece"/>
        </authorList>
    </citation>
    <scope>NUCLEOTIDE SEQUENCE</scope>
</reference>
<evidence type="ECO:0000256" key="2">
    <source>
        <dbReference type="SAM" id="MobiDB-lite"/>
    </source>
</evidence>